<reference evidence="1" key="1">
    <citation type="submission" date="2016-04" db="EMBL/GenBank/DDBJ databases">
        <authorList>
            <person name="Nguyen H.D."/>
            <person name="Kesanakurti P."/>
            <person name="Cullis J."/>
            <person name="Levesque C.A."/>
            <person name="Hambleton S."/>
        </authorList>
    </citation>
    <scope>NUCLEOTIDE SEQUENCE</scope>
    <source>
        <strain evidence="1">DAOMC 238032</strain>
    </source>
</reference>
<accession>A0A177UR24</accession>
<protein>
    <submittedName>
        <fullName evidence="1">Uncharacterized protein</fullName>
    </submittedName>
</protein>
<reference evidence="1" key="2">
    <citation type="journal article" date="2019" name="IMA Fungus">
        <title>Genome sequencing and comparison of five Tilletia species to identify candidate genes for the detection of regulated species infecting wheat.</title>
        <authorList>
            <person name="Nguyen H.D.T."/>
            <person name="Sultana T."/>
            <person name="Kesanakurti P."/>
            <person name="Hambleton S."/>
        </authorList>
    </citation>
    <scope>NUCLEOTIDE SEQUENCE</scope>
    <source>
        <strain evidence="1">DAOMC 238032</strain>
    </source>
</reference>
<organism evidence="1 2">
    <name type="scientific">Tilletia caries</name>
    <name type="common">wheat bunt fungus</name>
    <dbReference type="NCBI Taxonomy" id="13290"/>
    <lineage>
        <taxon>Eukaryota</taxon>
        <taxon>Fungi</taxon>
        <taxon>Dikarya</taxon>
        <taxon>Basidiomycota</taxon>
        <taxon>Ustilaginomycotina</taxon>
        <taxon>Exobasidiomycetes</taxon>
        <taxon>Tilletiales</taxon>
        <taxon>Tilletiaceae</taxon>
        <taxon>Tilletia</taxon>
    </lineage>
</organism>
<sequence>MKFSIFTSVMVAVVVLAIGVMPTSAQRESYDDPAPTDGNPAACEAWCARNSKAPNCAGECERSGNPPSYND</sequence>
<comment type="caution">
    <text evidence="1">The sequence shown here is derived from an EMBL/GenBank/DDBJ whole genome shotgun (WGS) entry which is preliminary data.</text>
</comment>
<dbReference type="AlphaFoldDB" id="A0A177UR24"/>
<evidence type="ECO:0000313" key="2">
    <source>
        <dbReference type="Proteomes" id="UP000077671"/>
    </source>
</evidence>
<evidence type="ECO:0000313" key="1">
    <source>
        <dbReference type="EMBL" id="KAE8260614.1"/>
    </source>
</evidence>
<proteinExistence type="predicted"/>
<dbReference type="EMBL" id="LWDD02000455">
    <property type="protein sequence ID" value="KAE8260614.1"/>
    <property type="molecule type" value="Genomic_DNA"/>
</dbReference>
<dbReference type="Proteomes" id="UP000077671">
    <property type="component" value="Unassembled WGS sequence"/>
</dbReference>
<gene>
    <name evidence="1" type="ORF">A4X03_0g3749</name>
</gene>
<name>A0A177UR24_9BASI</name>